<dbReference type="SMART" id="SM00862">
    <property type="entry name" value="Trans_reg_C"/>
    <property type="match status" value="1"/>
</dbReference>
<name>A0A9X0WCY0_9GAMM</name>
<dbReference type="Pfam" id="PF00486">
    <property type="entry name" value="Trans_reg_C"/>
    <property type="match status" value="1"/>
</dbReference>
<accession>A0A9X0WCY0</accession>
<evidence type="ECO:0000313" key="11">
    <source>
        <dbReference type="Proteomes" id="UP001138768"/>
    </source>
</evidence>
<dbReference type="InterPro" id="IPR011006">
    <property type="entry name" value="CheY-like_superfamily"/>
</dbReference>
<evidence type="ECO:0000256" key="2">
    <source>
        <dbReference type="ARBA" id="ARBA00023012"/>
    </source>
</evidence>
<reference evidence="10 11" key="1">
    <citation type="journal article" date="2020" name="Microorganisms">
        <title>Osmotic Adaptation and Compatible Solute Biosynthesis of Phototrophic Bacteria as Revealed from Genome Analyses.</title>
        <authorList>
            <person name="Imhoff J.F."/>
            <person name="Rahn T."/>
            <person name="Kunzel S."/>
            <person name="Keller A."/>
            <person name="Neulinger S.C."/>
        </authorList>
    </citation>
    <scope>NUCLEOTIDE SEQUENCE [LARGE SCALE GENOMIC DNA]</scope>
    <source>
        <strain evidence="10 11">DSM 25653</strain>
    </source>
</reference>
<feature type="DNA-binding region" description="OmpR/PhoB-type" evidence="7">
    <location>
        <begin position="124"/>
        <end position="219"/>
    </location>
</feature>
<dbReference type="PROSITE" id="PS51755">
    <property type="entry name" value="OMPR_PHOB"/>
    <property type="match status" value="1"/>
</dbReference>
<feature type="domain" description="OmpR/PhoB-type" evidence="9">
    <location>
        <begin position="124"/>
        <end position="219"/>
    </location>
</feature>
<dbReference type="GO" id="GO:0000156">
    <property type="term" value="F:phosphorelay response regulator activity"/>
    <property type="evidence" value="ECO:0007669"/>
    <property type="project" value="TreeGrafter"/>
</dbReference>
<dbReference type="FunFam" id="3.40.50.2300:FF:000002">
    <property type="entry name" value="DNA-binding response regulator PhoP"/>
    <property type="match status" value="1"/>
</dbReference>
<dbReference type="PANTHER" id="PTHR48111:SF37">
    <property type="entry name" value="RESPONSE REGULATOR PROTEIN CARR"/>
    <property type="match status" value="1"/>
</dbReference>
<dbReference type="InterPro" id="IPR036388">
    <property type="entry name" value="WH-like_DNA-bd_sf"/>
</dbReference>
<keyword evidence="11" id="KW-1185">Reference proteome</keyword>
<dbReference type="SUPFAM" id="SSF52172">
    <property type="entry name" value="CheY-like"/>
    <property type="match status" value="1"/>
</dbReference>
<gene>
    <name evidence="10" type="ORF">CKO42_22700</name>
</gene>
<dbReference type="AlphaFoldDB" id="A0A9X0WCY0"/>
<keyword evidence="3" id="KW-0805">Transcription regulation</keyword>
<keyword evidence="2" id="KW-0902">Two-component regulatory system</keyword>
<dbReference type="InterPro" id="IPR039420">
    <property type="entry name" value="WalR-like"/>
</dbReference>
<dbReference type="GO" id="GO:0032993">
    <property type="term" value="C:protein-DNA complex"/>
    <property type="evidence" value="ECO:0007669"/>
    <property type="project" value="TreeGrafter"/>
</dbReference>
<protein>
    <submittedName>
        <fullName evidence="10">DNA-binding response regulator</fullName>
    </submittedName>
</protein>
<evidence type="ECO:0000256" key="7">
    <source>
        <dbReference type="PROSITE-ProRule" id="PRU01091"/>
    </source>
</evidence>
<evidence type="ECO:0000313" key="10">
    <source>
        <dbReference type="EMBL" id="MBK1621174.1"/>
    </source>
</evidence>
<dbReference type="SUPFAM" id="SSF46894">
    <property type="entry name" value="C-terminal effector domain of the bipartite response regulators"/>
    <property type="match status" value="1"/>
</dbReference>
<evidence type="ECO:0000259" key="9">
    <source>
        <dbReference type="PROSITE" id="PS51755"/>
    </source>
</evidence>
<dbReference type="Gene3D" id="1.10.10.10">
    <property type="entry name" value="Winged helix-like DNA-binding domain superfamily/Winged helix DNA-binding domain"/>
    <property type="match status" value="1"/>
</dbReference>
<evidence type="ECO:0000256" key="5">
    <source>
        <dbReference type="ARBA" id="ARBA00023163"/>
    </source>
</evidence>
<evidence type="ECO:0000256" key="6">
    <source>
        <dbReference type="PROSITE-ProRule" id="PRU00169"/>
    </source>
</evidence>
<dbReference type="SMART" id="SM00448">
    <property type="entry name" value="REC"/>
    <property type="match status" value="1"/>
</dbReference>
<dbReference type="CDD" id="cd19934">
    <property type="entry name" value="REC_OmpR_EcPhoP-like"/>
    <property type="match status" value="1"/>
</dbReference>
<evidence type="ECO:0000256" key="4">
    <source>
        <dbReference type="ARBA" id="ARBA00023125"/>
    </source>
</evidence>
<organism evidence="10 11">
    <name type="scientific">Lamprobacter modestohalophilus</name>
    <dbReference type="NCBI Taxonomy" id="1064514"/>
    <lineage>
        <taxon>Bacteria</taxon>
        <taxon>Pseudomonadati</taxon>
        <taxon>Pseudomonadota</taxon>
        <taxon>Gammaproteobacteria</taxon>
        <taxon>Chromatiales</taxon>
        <taxon>Chromatiaceae</taxon>
        <taxon>Lamprobacter</taxon>
    </lineage>
</organism>
<keyword evidence="1 6" id="KW-0597">Phosphoprotein</keyword>
<dbReference type="Gene3D" id="3.40.50.2300">
    <property type="match status" value="1"/>
</dbReference>
<dbReference type="Pfam" id="PF00072">
    <property type="entry name" value="Response_reg"/>
    <property type="match status" value="1"/>
</dbReference>
<sequence length="221" mass="24615">MRLLLIEDDRALGSGLRADLMANGYAVDWALDGIDGAFLGSDQPYDAIVLDLGLPGKPGLEVLRDWRTDGLRTPVLVLTARDAWHERVDGLKAGADDYLGKPFHVQELIARLQALIRRAVGQASAGVSAGGLKLDDEHQRVTRADGGEVELTGTEFRLLRYFMLNPDKVLSKERLIAHVYDQHAEHGSNLIEVYVRRLREKLGREHLRTQRGQGYVFPSKP</sequence>
<proteinExistence type="predicted"/>
<dbReference type="InterPro" id="IPR016032">
    <property type="entry name" value="Sig_transdc_resp-reg_C-effctor"/>
</dbReference>
<dbReference type="GO" id="GO:0006355">
    <property type="term" value="P:regulation of DNA-templated transcription"/>
    <property type="evidence" value="ECO:0007669"/>
    <property type="project" value="InterPro"/>
</dbReference>
<dbReference type="PANTHER" id="PTHR48111">
    <property type="entry name" value="REGULATOR OF RPOS"/>
    <property type="match status" value="1"/>
</dbReference>
<dbReference type="GO" id="GO:0005829">
    <property type="term" value="C:cytosol"/>
    <property type="evidence" value="ECO:0007669"/>
    <property type="project" value="TreeGrafter"/>
</dbReference>
<dbReference type="InterPro" id="IPR001867">
    <property type="entry name" value="OmpR/PhoB-type_DNA-bd"/>
</dbReference>
<dbReference type="Gene3D" id="6.10.250.690">
    <property type="match status" value="1"/>
</dbReference>
<dbReference type="GO" id="GO:0000976">
    <property type="term" value="F:transcription cis-regulatory region binding"/>
    <property type="evidence" value="ECO:0007669"/>
    <property type="project" value="TreeGrafter"/>
</dbReference>
<keyword evidence="4 7" id="KW-0238">DNA-binding</keyword>
<feature type="domain" description="Response regulatory" evidence="8">
    <location>
        <begin position="2"/>
        <end position="116"/>
    </location>
</feature>
<comment type="caution">
    <text evidence="10">The sequence shown here is derived from an EMBL/GenBank/DDBJ whole genome shotgun (WGS) entry which is preliminary data.</text>
</comment>
<feature type="modified residue" description="4-aspartylphosphate" evidence="6">
    <location>
        <position position="51"/>
    </location>
</feature>
<dbReference type="InterPro" id="IPR001789">
    <property type="entry name" value="Sig_transdc_resp-reg_receiver"/>
</dbReference>
<evidence type="ECO:0000259" key="8">
    <source>
        <dbReference type="PROSITE" id="PS50110"/>
    </source>
</evidence>
<dbReference type="EMBL" id="NRRY01000061">
    <property type="protein sequence ID" value="MBK1621174.1"/>
    <property type="molecule type" value="Genomic_DNA"/>
</dbReference>
<dbReference type="Proteomes" id="UP001138768">
    <property type="component" value="Unassembled WGS sequence"/>
</dbReference>
<dbReference type="PROSITE" id="PS50110">
    <property type="entry name" value="RESPONSE_REGULATORY"/>
    <property type="match status" value="1"/>
</dbReference>
<evidence type="ECO:0000256" key="1">
    <source>
        <dbReference type="ARBA" id="ARBA00022553"/>
    </source>
</evidence>
<evidence type="ECO:0000256" key="3">
    <source>
        <dbReference type="ARBA" id="ARBA00023015"/>
    </source>
</evidence>
<keyword evidence="5" id="KW-0804">Transcription</keyword>
<dbReference type="CDD" id="cd00383">
    <property type="entry name" value="trans_reg_C"/>
    <property type="match status" value="1"/>
</dbReference>
<dbReference type="RefSeq" id="WP_200249439.1">
    <property type="nucleotide sequence ID" value="NZ_NRRY01000061.1"/>
</dbReference>